<dbReference type="Proteomes" id="UP000887159">
    <property type="component" value="Unassembled WGS sequence"/>
</dbReference>
<accession>A0A8X6UVD5</accession>
<evidence type="ECO:0000313" key="1">
    <source>
        <dbReference type="EMBL" id="GFX94186.1"/>
    </source>
</evidence>
<dbReference type="EMBL" id="BMAU01021177">
    <property type="protein sequence ID" value="GFX94186.1"/>
    <property type="molecule type" value="Genomic_DNA"/>
</dbReference>
<reference evidence="1" key="1">
    <citation type="submission" date="2020-08" db="EMBL/GenBank/DDBJ databases">
        <title>Multicomponent nature underlies the extraordinary mechanical properties of spider dragline silk.</title>
        <authorList>
            <person name="Kono N."/>
            <person name="Nakamura H."/>
            <person name="Mori M."/>
            <person name="Yoshida Y."/>
            <person name="Ohtoshi R."/>
            <person name="Malay A.D."/>
            <person name="Moran D.A.P."/>
            <person name="Tomita M."/>
            <person name="Numata K."/>
            <person name="Arakawa K."/>
        </authorList>
    </citation>
    <scope>NUCLEOTIDE SEQUENCE</scope>
</reference>
<organism evidence="1 2">
    <name type="scientific">Trichonephila clavipes</name>
    <name type="common">Golden silk orbweaver</name>
    <name type="synonym">Nephila clavipes</name>
    <dbReference type="NCBI Taxonomy" id="2585209"/>
    <lineage>
        <taxon>Eukaryota</taxon>
        <taxon>Metazoa</taxon>
        <taxon>Ecdysozoa</taxon>
        <taxon>Arthropoda</taxon>
        <taxon>Chelicerata</taxon>
        <taxon>Arachnida</taxon>
        <taxon>Araneae</taxon>
        <taxon>Araneomorphae</taxon>
        <taxon>Entelegynae</taxon>
        <taxon>Araneoidea</taxon>
        <taxon>Nephilidae</taxon>
        <taxon>Trichonephila</taxon>
    </lineage>
</organism>
<protein>
    <submittedName>
        <fullName evidence="1">Uncharacterized protein</fullName>
    </submittedName>
</protein>
<keyword evidence="2" id="KW-1185">Reference proteome</keyword>
<dbReference type="AlphaFoldDB" id="A0A8X6UVD5"/>
<gene>
    <name evidence="1" type="ORF">TNCV_4292311</name>
</gene>
<sequence length="187" mass="21091">MHAARQEKRWSIPVLVARGCSWEERGHPGLNRGPLDLQSNAPTLNYTPSSANLCFVFLRNGYENAWSRNIQNGTDHSRLQNSQTIFLFTSLKKRTPGLNRGPLDLQSNAPTLNYTPSSANLCFVFLRNGYENAWSRNIQNGTDHTRLRNSQTIFLFTSLKKRTPGFEPGTSRPAVECSNTELYSLVS</sequence>
<name>A0A8X6UVD5_TRICX</name>
<evidence type="ECO:0000313" key="2">
    <source>
        <dbReference type="Proteomes" id="UP000887159"/>
    </source>
</evidence>
<comment type="caution">
    <text evidence="1">The sequence shown here is derived from an EMBL/GenBank/DDBJ whole genome shotgun (WGS) entry which is preliminary data.</text>
</comment>
<proteinExistence type="predicted"/>